<dbReference type="GO" id="GO:0008168">
    <property type="term" value="F:methyltransferase activity"/>
    <property type="evidence" value="ECO:0007669"/>
    <property type="project" value="UniProtKB-KW"/>
</dbReference>
<dbReference type="GO" id="GO:0032259">
    <property type="term" value="P:methylation"/>
    <property type="evidence" value="ECO:0007669"/>
    <property type="project" value="UniProtKB-KW"/>
</dbReference>
<dbReference type="Gene3D" id="3.40.50.150">
    <property type="entry name" value="Vaccinia Virus protein VP39"/>
    <property type="match status" value="1"/>
</dbReference>
<reference evidence="2" key="1">
    <citation type="submission" date="2022-12" db="EMBL/GenBank/DDBJ databases">
        <title>Genome sequence of SJ11.</title>
        <authorList>
            <person name="Woo H."/>
        </authorList>
    </citation>
    <scope>NUCLEOTIDE SEQUENCE</scope>
    <source>
        <strain evidence="2">SJ11</strain>
    </source>
</reference>
<dbReference type="InterPro" id="IPR006342">
    <property type="entry name" value="FkbM_mtfrase"/>
</dbReference>
<evidence type="ECO:0000313" key="2">
    <source>
        <dbReference type="EMBL" id="MCZ4221795.1"/>
    </source>
</evidence>
<sequence>MKLGVPNQESSFLRLKKLGFNPERIIDIGAFEGMWSQDIHLIFPKSQILMVEGQKNKENILTQKLKSIPNSTLKIALLGAEKKNVAFNIYESASSIFEEDNKTNAKVEHIELNLLDEVAFNAGFETADLIKLDTQGSELEILKGGEKVLQTAQLVLVEVSLLQIYKGAPLVDEVINFMKDRGFVLYDICSVMRRPYDKALFQSDFLFIKQQHPLIASSRWA</sequence>
<keyword evidence="2" id="KW-0489">Methyltransferase</keyword>
<accession>A0ABT4KS98</accession>
<dbReference type="RefSeq" id="WP_269413632.1">
    <property type="nucleotide sequence ID" value="NZ_JAPWGL010000001.1"/>
</dbReference>
<evidence type="ECO:0000259" key="1">
    <source>
        <dbReference type="Pfam" id="PF05050"/>
    </source>
</evidence>
<gene>
    <name evidence="2" type="ORF">O0931_00640</name>
</gene>
<keyword evidence="2" id="KW-0808">Transferase</keyword>
<dbReference type="SUPFAM" id="SSF53335">
    <property type="entry name" value="S-adenosyl-L-methionine-dependent methyltransferases"/>
    <property type="match status" value="1"/>
</dbReference>
<dbReference type="PANTHER" id="PTHR36973:SF4">
    <property type="entry name" value="NODULATION PROTEIN"/>
    <property type="match status" value="1"/>
</dbReference>
<name>A0ABT4KS98_9SPHI</name>
<dbReference type="InterPro" id="IPR029063">
    <property type="entry name" value="SAM-dependent_MTases_sf"/>
</dbReference>
<protein>
    <submittedName>
        <fullName evidence="2">FkbM family methyltransferase</fullName>
    </submittedName>
</protein>
<keyword evidence="3" id="KW-1185">Reference proteome</keyword>
<dbReference type="EMBL" id="JAPWGL010000001">
    <property type="protein sequence ID" value="MCZ4221795.1"/>
    <property type="molecule type" value="Genomic_DNA"/>
</dbReference>
<dbReference type="PANTHER" id="PTHR36973">
    <property type="entry name" value="SLL1456 PROTEIN-RELATED"/>
    <property type="match status" value="1"/>
</dbReference>
<comment type="caution">
    <text evidence="2">The sequence shown here is derived from an EMBL/GenBank/DDBJ whole genome shotgun (WGS) entry which is preliminary data.</text>
</comment>
<dbReference type="InterPro" id="IPR053188">
    <property type="entry name" value="FkbM_Methyltransferase"/>
</dbReference>
<dbReference type="NCBIfam" id="TIGR01444">
    <property type="entry name" value="fkbM_fam"/>
    <property type="match status" value="1"/>
</dbReference>
<feature type="domain" description="Methyltransferase FkbM" evidence="1">
    <location>
        <begin position="27"/>
        <end position="184"/>
    </location>
</feature>
<dbReference type="Pfam" id="PF05050">
    <property type="entry name" value="Methyltransf_21"/>
    <property type="match status" value="1"/>
</dbReference>
<evidence type="ECO:0000313" key="3">
    <source>
        <dbReference type="Proteomes" id="UP001144341"/>
    </source>
</evidence>
<organism evidence="2 3">
    <name type="scientific">Pedobacter rhodius</name>
    <dbReference type="NCBI Taxonomy" id="3004098"/>
    <lineage>
        <taxon>Bacteria</taxon>
        <taxon>Pseudomonadati</taxon>
        <taxon>Bacteroidota</taxon>
        <taxon>Sphingobacteriia</taxon>
        <taxon>Sphingobacteriales</taxon>
        <taxon>Sphingobacteriaceae</taxon>
        <taxon>Pedobacter</taxon>
    </lineage>
</organism>
<proteinExistence type="predicted"/>
<dbReference type="Proteomes" id="UP001144341">
    <property type="component" value="Unassembled WGS sequence"/>
</dbReference>